<accession>A0A9P9GY36</accession>
<dbReference type="RefSeq" id="XP_046048221.1">
    <property type="nucleotide sequence ID" value="XM_046193157.1"/>
</dbReference>
<sequence>MAFPNRLLTHSTWRLVGLGLTTTIFGLGALAILAPPAAADSLGVTPTTPEGCTVTEKAMVFLGIRDLAAAAALFWFYREGKTKEMGVLTTAWTLVCVTDTWVAMQGPRGWDKGIWTLWGGAAVVAFVGLGLLQAGG</sequence>
<evidence type="ECO:0000313" key="3">
    <source>
        <dbReference type="Proteomes" id="UP000720189"/>
    </source>
</evidence>
<feature type="transmembrane region" description="Helical" evidence="1">
    <location>
        <begin position="115"/>
        <end position="132"/>
    </location>
</feature>
<dbReference type="AlphaFoldDB" id="A0A9P9GY36"/>
<dbReference type="Pfam" id="PF14087">
    <property type="entry name" value="DUF4267"/>
    <property type="match status" value="1"/>
</dbReference>
<keyword evidence="1" id="KW-0472">Membrane</keyword>
<comment type="caution">
    <text evidence="2">The sequence shown here is derived from an EMBL/GenBank/DDBJ whole genome shotgun (WGS) entry which is preliminary data.</text>
</comment>
<organism evidence="2 3">
    <name type="scientific">Fusarium redolens</name>
    <dbReference type="NCBI Taxonomy" id="48865"/>
    <lineage>
        <taxon>Eukaryota</taxon>
        <taxon>Fungi</taxon>
        <taxon>Dikarya</taxon>
        <taxon>Ascomycota</taxon>
        <taxon>Pezizomycotina</taxon>
        <taxon>Sordariomycetes</taxon>
        <taxon>Hypocreomycetidae</taxon>
        <taxon>Hypocreales</taxon>
        <taxon>Nectriaceae</taxon>
        <taxon>Fusarium</taxon>
        <taxon>Fusarium redolens species complex</taxon>
    </lineage>
</organism>
<evidence type="ECO:0000256" key="1">
    <source>
        <dbReference type="SAM" id="Phobius"/>
    </source>
</evidence>
<protein>
    <submittedName>
        <fullName evidence="2">Uncharacterized protein</fullName>
    </submittedName>
</protein>
<reference evidence="2" key="1">
    <citation type="journal article" date="2021" name="Nat. Commun.">
        <title>Genetic determinants of endophytism in the Arabidopsis root mycobiome.</title>
        <authorList>
            <person name="Mesny F."/>
            <person name="Miyauchi S."/>
            <person name="Thiergart T."/>
            <person name="Pickel B."/>
            <person name="Atanasova L."/>
            <person name="Karlsson M."/>
            <person name="Huettel B."/>
            <person name="Barry K.W."/>
            <person name="Haridas S."/>
            <person name="Chen C."/>
            <person name="Bauer D."/>
            <person name="Andreopoulos W."/>
            <person name="Pangilinan J."/>
            <person name="LaButti K."/>
            <person name="Riley R."/>
            <person name="Lipzen A."/>
            <person name="Clum A."/>
            <person name="Drula E."/>
            <person name="Henrissat B."/>
            <person name="Kohler A."/>
            <person name="Grigoriev I.V."/>
            <person name="Martin F.M."/>
            <person name="Hacquard S."/>
        </authorList>
    </citation>
    <scope>NUCLEOTIDE SEQUENCE</scope>
    <source>
        <strain evidence="2">MPI-CAGE-AT-0023</strain>
    </source>
</reference>
<dbReference type="Proteomes" id="UP000720189">
    <property type="component" value="Unassembled WGS sequence"/>
</dbReference>
<name>A0A9P9GY36_FUSRE</name>
<dbReference type="OrthoDB" id="4157173at2759"/>
<feature type="transmembrane region" description="Helical" evidence="1">
    <location>
        <begin position="58"/>
        <end position="77"/>
    </location>
</feature>
<keyword evidence="1" id="KW-0812">Transmembrane</keyword>
<dbReference type="GeneID" id="70223111"/>
<proteinExistence type="predicted"/>
<feature type="transmembrane region" description="Helical" evidence="1">
    <location>
        <begin position="84"/>
        <end position="103"/>
    </location>
</feature>
<dbReference type="InterPro" id="IPR025363">
    <property type="entry name" value="DUF4267"/>
</dbReference>
<keyword evidence="1" id="KW-1133">Transmembrane helix</keyword>
<evidence type="ECO:0000313" key="2">
    <source>
        <dbReference type="EMBL" id="KAH7247638.1"/>
    </source>
</evidence>
<keyword evidence="3" id="KW-1185">Reference proteome</keyword>
<gene>
    <name evidence="2" type="ORF">BKA55DRAFT_572636</name>
</gene>
<dbReference type="EMBL" id="JAGMUX010000010">
    <property type="protein sequence ID" value="KAH7247638.1"/>
    <property type="molecule type" value="Genomic_DNA"/>
</dbReference>